<feature type="compositionally biased region" description="Basic and acidic residues" evidence="3">
    <location>
        <begin position="379"/>
        <end position="396"/>
    </location>
</feature>
<dbReference type="OrthoDB" id="185373at2759"/>
<dbReference type="Gene3D" id="1.25.40.10">
    <property type="entry name" value="Tetratricopeptide repeat domain"/>
    <property type="match status" value="1"/>
</dbReference>
<evidence type="ECO:0000256" key="3">
    <source>
        <dbReference type="SAM" id="MobiDB-lite"/>
    </source>
</evidence>
<evidence type="ECO:0000256" key="2">
    <source>
        <dbReference type="ARBA" id="ARBA00022946"/>
    </source>
</evidence>
<reference evidence="4" key="1">
    <citation type="submission" date="2020-10" db="EMBL/GenBank/DDBJ databases">
        <authorList>
            <person name="Han B."/>
            <person name="Lu T."/>
            <person name="Zhao Q."/>
            <person name="Huang X."/>
            <person name="Zhao Y."/>
        </authorList>
    </citation>
    <scope>NUCLEOTIDE SEQUENCE</scope>
</reference>
<evidence type="ECO:0000256" key="1">
    <source>
        <dbReference type="ARBA" id="ARBA00022737"/>
    </source>
</evidence>
<dbReference type="InterPro" id="IPR011990">
    <property type="entry name" value="TPR-like_helical_dom_sf"/>
</dbReference>
<dbReference type="AlphaFoldDB" id="A0A811P3Z2"/>
<dbReference type="EMBL" id="CAJGYO010000005">
    <property type="protein sequence ID" value="CAD6233104.1"/>
    <property type="molecule type" value="Genomic_DNA"/>
</dbReference>
<keyword evidence="5" id="KW-1185">Reference proteome</keyword>
<organism evidence="4 5">
    <name type="scientific">Miscanthus lutarioriparius</name>
    <dbReference type="NCBI Taxonomy" id="422564"/>
    <lineage>
        <taxon>Eukaryota</taxon>
        <taxon>Viridiplantae</taxon>
        <taxon>Streptophyta</taxon>
        <taxon>Embryophyta</taxon>
        <taxon>Tracheophyta</taxon>
        <taxon>Spermatophyta</taxon>
        <taxon>Magnoliopsida</taxon>
        <taxon>Liliopsida</taxon>
        <taxon>Poales</taxon>
        <taxon>Poaceae</taxon>
        <taxon>PACMAD clade</taxon>
        <taxon>Panicoideae</taxon>
        <taxon>Andropogonodae</taxon>
        <taxon>Andropogoneae</taxon>
        <taxon>Saccharinae</taxon>
        <taxon>Miscanthus</taxon>
    </lineage>
</organism>
<accession>A0A811P3Z2</accession>
<proteinExistence type="predicted"/>
<sequence>MYHVDVLLKEMNQARISPDVVTFNVLINGYCKESNITAPIKRGEGGGQREAGGRDGGVGVGMHPVYPEQLSKINFSMLHLWLFNSLLAITVCLSYELVKGCFVFNITCKLILTITIKIGFCQEDIQNFIDSSLKDGHDLSTFVNNVLGDSLGISYWYRFIYLQCKEFPLFCFHMQDRRVEQVNKEPGNISRGKGEFLAVSVVVSYQRVTVAFNLDEFDDVAQVVEKKFTESEIQDFVKAVSDIDPLTVMMSWEKQSLRCSKHSSRPRIYYRQFDFLDSDTELGKARKSDASGTDASSNAKNDTELTTSSKSKRKKKRRIVLMKWTALWQKNKVEPDEEPKEQPQQQPAEKMDAPSRESGSVGRTFLDLNELAPGVGFDNRPRKLDSERWLGRLDNS</sequence>
<feature type="region of interest" description="Disordered" evidence="3">
    <location>
        <begin position="285"/>
        <end position="316"/>
    </location>
</feature>
<dbReference type="Pfam" id="PF12854">
    <property type="entry name" value="PPR_1"/>
    <property type="match status" value="1"/>
</dbReference>
<feature type="compositionally biased region" description="Polar residues" evidence="3">
    <location>
        <begin position="290"/>
        <end position="307"/>
    </location>
</feature>
<feature type="region of interest" description="Disordered" evidence="3">
    <location>
        <begin position="331"/>
        <end position="396"/>
    </location>
</feature>
<evidence type="ECO:0000313" key="4">
    <source>
        <dbReference type="EMBL" id="CAD6233104.1"/>
    </source>
</evidence>
<dbReference type="InterPro" id="IPR002885">
    <property type="entry name" value="PPR_rpt"/>
</dbReference>
<comment type="caution">
    <text evidence="4">The sequence shown here is derived from an EMBL/GenBank/DDBJ whole genome shotgun (WGS) entry which is preliminary data.</text>
</comment>
<evidence type="ECO:0008006" key="6">
    <source>
        <dbReference type="Google" id="ProtNLM"/>
    </source>
</evidence>
<dbReference type="Proteomes" id="UP000604825">
    <property type="component" value="Unassembled WGS sequence"/>
</dbReference>
<gene>
    <name evidence="4" type="ORF">NCGR_LOCUS22586</name>
</gene>
<protein>
    <recommendedName>
        <fullName evidence="6">Pentatricopeptide repeat-containing protein</fullName>
    </recommendedName>
</protein>
<name>A0A811P3Z2_9POAL</name>
<keyword evidence="1" id="KW-0677">Repeat</keyword>
<keyword evidence="2" id="KW-0809">Transit peptide</keyword>
<evidence type="ECO:0000313" key="5">
    <source>
        <dbReference type="Proteomes" id="UP000604825"/>
    </source>
</evidence>